<gene>
    <name evidence="1" type="ORF">PsorP6_012158</name>
</gene>
<dbReference type="EMBL" id="CM047591">
    <property type="protein sequence ID" value="KAI9918714.1"/>
    <property type="molecule type" value="Genomic_DNA"/>
</dbReference>
<name>A0ACC0WIP8_9STRA</name>
<sequence length="178" mass="20126">MAIVGSSPLAIEQLSESLVVRLEATQLSGERERENGEREEGGDVSSRRVGREDEDYTADDSSTSRAWLTRNEGFFEHKYRPVMPRGLANSALPPFGAFSLQVHRERWNAFCGTYSLQLMTVDVFQRLLVRIHFIVLYFKGCHDGVNISVGSVKQILGGDEMKKPPMLMEVLNFQLLLF</sequence>
<organism evidence="1 2">
    <name type="scientific">Peronosclerospora sorghi</name>
    <dbReference type="NCBI Taxonomy" id="230839"/>
    <lineage>
        <taxon>Eukaryota</taxon>
        <taxon>Sar</taxon>
        <taxon>Stramenopiles</taxon>
        <taxon>Oomycota</taxon>
        <taxon>Peronosporomycetes</taxon>
        <taxon>Peronosporales</taxon>
        <taxon>Peronosporaceae</taxon>
        <taxon>Peronosclerospora</taxon>
    </lineage>
</organism>
<accession>A0ACC0WIP8</accession>
<evidence type="ECO:0000313" key="1">
    <source>
        <dbReference type="EMBL" id="KAI9918714.1"/>
    </source>
</evidence>
<dbReference type="Proteomes" id="UP001163321">
    <property type="component" value="Chromosome 12"/>
</dbReference>
<protein>
    <submittedName>
        <fullName evidence="1">Uncharacterized protein</fullName>
    </submittedName>
</protein>
<proteinExistence type="predicted"/>
<reference evidence="1 2" key="1">
    <citation type="journal article" date="2022" name="bioRxiv">
        <title>The genome of the oomycete Peronosclerospora sorghi, a cosmopolitan pathogen of maize and sorghum, is inflated with dispersed pseudogenes.</title>
        <authorList>
            <person name="Fletcher K."/>
            <person name="Martin F."/>
            <person name="Isakeit T."/>
            <person name="Cavanaugh K."/>
            <person name="Magill C."/>
            <person name="Michelmore R."/>
        </authorList>
    </citation>
    <scope>NUCLEOTIDE SEQUENCE [LARGE SCALE GENOMIC DNA]</scope>
    <source>
        <strain evidence="1">P6</strain>
    </source>
</reference>
<keyword evidence="2" id="KW-1185">Reference proteome</keyword>
<evidence type="ECO:0000313" key="2">
    <source>
        <dbReference type="Proteomes" id="UP001163321"/>
    </source>
</evidence>
<comment type="caution">
    <text evidence="1">The sequence shown here is derived from an EMBL/GenBank/DDBJ whole genome shotgun (WGS) entry which is preliminary data.</text>
</comment>